<gene>
    <name evidence="1" type="ORF">ACE5LO_05525</name>
</gene>
<proteinExistence type="predicted"/>
<dbReference type="NCBIfam" id="TIGR03696">
    <property type="entry name" value="Rhs_assc_core"/>
    <property type="match status" value="1"/>
</dbReference>
<dbReference type="InterPro" id="IPR050708">
    <property type="entry name" value="T6SS_VgrG/RHS"/>
</dbReference>
<dbReference type="PANTHER" id="PTHR32305:SF17">
    <property type="entry name" value="TRNA NUCLEASE WAPA"/>
    <property type="match status" value="1"/>
</dbReference>
<dbReference type="RefSeq" id="WP_375519023.1">
    <property type="nucleotide sequence ID" value="NZ_JBHIRY010000003.1"/>
</dbReference>
<organism evidence="1 2">
    <name type="scientific">Paenibacillus medicaginis</name>
    <dbReference type="NCBI Taxonomy" id="1470560"/>
    <lineage>
        <taxon>Bacteria</taxon>
        <taxon>Bacillati</taxon>
        <taxon>Bacillota</taxon>
        <taxon>Bacilli</taxon>
        <taxon>Bacillales</taxon>
        <taxon>Paenibacillaceae</taxon>
        <taxon>Paenibacillus</taxon>
    </lineage>
</organism>
<dbReference type="Proteomes" id="UP001580430">
    <property type="component" value="Unassembled WGS sequence"/>
</dbReference>
<dbReference type="Gene3D" id="2.180.10.10">
    <property type="entry name" value="RHS repeat-associated core"/>
    <property type="match status" value="1"/>
</dbReference>
<reference evidence="1 2" key="1">
    <citation type="submission" date="2024-09" db="EMBL/GenBank/DDBJ databases">
        <title>Paenibacillus zeirhizospherea sp. nov., isolated from surface of the maize (Zea mays) roots in a horticulture field, Hungary.</title>
        <authorList>
            <person name="Marton D."/>
            <person name="Farkas M."/>
            <person name="Bedics A."/>
            <person name="Toth E."/>
            <person name="Tancsics A."/>
            <person name="Boka K."/>
            <person name="Marati G."/>
            <person name="Kriszt B."/>
            <person name="Cserhati M."/>
        </authorList>
    </citation>
    <scope>NUCLEOTIDE SEQUENCE [LARGE SCALE GENOMIC DNA]</scope>
    <source>
        <strain evidence="1 2">JCM 18446</strain>
    </source>
</reference>
<sequence>MLRYSGEYWDDTTGLQYLRARWYDPGVGRFMGEDTYQGEVTDPLSLNLYTYVGNNPLIYVDPSGHSFETLDYQELRILLNEASVQSNSTKNKDYQVYKDFIRNRYDFVSIFGGANQYNYLYDLVTGTSAYNNSAGKSDWAREQLLSAYQSWTDAEVLALAAGSLVGGGTGKSAGFGKKPNKTTKWDIKTNAKAKVNYNFNGQKVTAYQDNTKKGYWWAKDTIGHGGSAFKVFEKRGNELHWVADADEYGNFITGKHKSQTGTVIKLK</sequence>
<evidence type="ECO:0000313" key="2">
    <source>
        <dbReference type="Proteomes" id="UP001580430"/>
    </source>
</evidence>
<evidence type="ECO:0000313" key="1">
    <source>
        <dbReference type="EMBL" id="MFB5759848.1"/>
    </source>
</evidence>
<name>A0ABV5BX39_9BACL</name>
<dbReference type="InterPro" id="IPR022385">
    <property type="entry name" value="Rhs_assc_core"/>
</dbReference>
<dbReference type="EMBL" id="JBHIRY010000003">
    <property type="protein sequence ID" value="MFB5759848.1"/>
    <property type="molecule type" value="Genomic_DNA"/>
</dbReference>
<comment type="caution">
    <text evidence="1">The sequence shown here is derived from an EMBL/GenBank/DDBJ whole genome shotgun (WGS) entry which is preliminary data.</text>
</comment>
<accession>A0ABV5BX39</accession>
<protein>
    <submittedName>
        <fullName evidence="1">RHS repeat-associated core domain-containing protein</fullName>
    </submittedName>
</protein>
<keyword evidence="2" id="KW-1185">Reference proteome</keyword>
<dbReference type="PANTHER" id="PTHR32305">
    <property type="match status" value="1"/>
</dbReference>